<comment type="caution">
    <text evidence="2">The sequence shown here is derived from an EMBL/GenBank/DDBJ whole genome shotgun (WGS) entry which is preliminary data.</text>
</comment>
<keyword evidence="3" id="KW-1185">Reference proteome</keyword>
<evidence type="ECO:0000313" key="2">
    <source>
        <dbReference type="EMBL" id="CAA7261903.1"/>
    </source>
</evidence>
<feature type="compositionally biased region" description="Polar residues" evidence="1">
    <location>
        <begin position="1"/>
        <end position="20"/>
    </location>
</feature>
<accession>A0A8S0WGZ2</accession>
<proteinExistence type="predicted"/>
<evidence type="ECO:0000313" key="3">
    <source>
        <dbReference type="Proteomes" id="UP000467700"/>
    </source>
</evidence>
<dbReference type="AlphaFoldDB" id="A0A8S0WGZ2"/>
<name>A0A8S0WGZ2_CYCAE</name>
<sequence>MTTCLPSSPFASRPSQQASKTKNDGKPTCPFLPSYPHYSPPLLSSLQCPSRIQTAPKDDEQHQTWSTTCLSPSTPTTATSHPSNTPRPHKQPPRMMNDTKLGHSAAFAVVLCPIHPFLPFPPPSHLLPPPPPLLAPLMPLAHPNGLQSTLMTVNDAEALIL</sequence>
<dbReference type="EMBL" id="CACVBS010000035">
    <property type="protein sequence ID" value="CAA7261903.1"/>
    <property type="molecule type" value="Genomic_DNA"/>
</dbReference>
<reference evidence="2 3" key="1">
    <citation type="submission" date="2020-01" db="EMBL/GenBank/DDBJ databases">
        <authorList>
            <person name="Gupta K D."/>
        </authorList>
    </citation>
    <scope>NUCLEOTIDE SEQUENCE [LARGE SCALE GENOMIC DNA]</scope>
</reference>
<dbReference type="Proteomes" id="UP000467700">
    <property type="component" value="Unassembled WGS sequence"/>
</dbReference>
<organism evidence="2 3">
    <name type="scientific">Cyclocybe aegerita</name>
    <name type="common">Black poplar mushroom</name>
    <name type="synonym">Agrocybe aegerita</name>
    <dbReference type="NCBI Taxonomy" id="1973307"/>
    <lineage>
        <taxon>Eukaryota</taxon>
        <taxon>Fungi</taxon>
        <taxon>Dikarya</taxon>
        <taxon>Basidiomycota</taxon>
        <taxon>Agaricomycotina</taxon>
        <taxon>Agaricomycetes</taxon>
        <taxon>Agaricomycetidae</taxon>
        <taxon>Agaricales</taxon>
        <taxon>Agaricineae</taxon>
        <taxon>Bolbitiaceae</taxon>
        <taxon>Cyclocybe</taxon>
    </lineage>
</organism>
<feature type="compositionally biased region" description="Low complexity" evidence="1">
    <location>
        <begin position="64"/>
        <end position="86"/>
    </location>
</feature>
<feature type="compositionally biased region" description="Low complexity" evidence="1">
    <location>
        <begin position="32"/>
        <end position="50"/>
    </location>
</feature>
<protein>
    <submittedName>
        <fullName evidence="2">Uncharacterized protein</fullName>
    </submittedName>
</protein>
<gene>
    <name evidence="2" type="ORF">AAE3_LOCUS4262</name>
</gene>
<feature type="region of interest" description="Disordered" evidence="1">
    <location>
        <begin position="1"/>
        <end position="94"/>
    </location>
</feature>
<evidence type="ECO:0000256" key="1">
    <source>
        <dbReference type="SAM" id="MobiDB-lite"/>
    </source>
</evidence>